<dbReference type="PROSITE" id="PS00373">
    <property type="entry name" value="GART"/>
    <property type="match status" value="1"/>
</dbReference>
<keyword evidence="4 5" id="KW-0648">Protein biosynthesis</keyword>
<accession>A0A0S8GM36</accession>
<protein>
    <recommendedName>
        <fullName evidence="2 5">Methionyl-tRNA formyltransferase</fullName>
        <ecNumber evidence="2 5">2.1.2.9</ecNumber>
    </recommendedName>
</protein>
<dbReference type="HAMAP" id="MF_00182">
    <property type="entry name" value="Formyl_trans"/>
    <property type="match status" value="1"/>
</dbReference>
<dbReference type="CDD" id="cd08646">
    <property type="entry name" value="FMT_core_Met-tRNA-FMT_N"/>
    <property type="match status" value="1"/>
</dbReference>
<feature type="binding site" evidence="5">
    <location>
        <begin position="108"/>
        <end position="111"/>
    </location>
    <ligand>
        <name>(6S)-5,6,7,8-tetrahydrofolate</name>
        <dbReference type="ChEBI" id="CHEBI:57453"/>
    </ligand>
</feature>
<dbReference type="SUPFAM" id="SSF50486">
    <property type="entry name" value="FMT C-terminal domain-like"/>
    <property type="match status" value="1"/>
</dbReference>
<dbReference type="PATRIC" id="fig|1703780.3.peg.2952"/>
<evidence type="ECO:0000256" key="2">
    <source>
        <dbReference type="ARBA" id="ARBA00012261"/>
    </source>
</evidence>
<comment type="similarity">
    <text evidence="1 5">Belongs to the Fmt family.</text>
</comment>
<dbReference type="EMBL" id="LJUO01000004">
    <property type="protein sequence ID" value="KPK73713.1"/>
    <property type="molecule type" value="Genomic_DNA"/>
</dbReference>
<evidence type="ECO:0000256" key="1">
    <source>
        <dbReference type="ARBA" id="ARBA00010699"/>
    </source>
</evidence>
<evidence type="ECO:0000256" key="4">
    <source>
        <dbReference type="ARBA" id="ARBA00022917"/>
    </source>
</evidence>
<proteinExistence type="inferred from homology"/>
<evidence type="ECO:0000256" key="3">
    <source>
        <dbReference type="ARBA" id="ARBA00022679"/>
    </source>
</evidence>
<dbReference type="InterPro" id="IPR044135">
    <property type="entry name" value="Met-tRNA-FMT_C"/>
</dbReference>
<evidence type="ECO:0000313" key="8">
    <source>
        <dbReference type="EMBL" id="KPK73713.1"/>
    </source>
</evidence>
<dbReference type="GO" id="GO:0004479">
    <property type="term" value="F:methionyl-tRNA formyltransferase activity"/>
    <property type="evidence" value="ECO:0007669"/>
    <property type="project" value="UniProtKB-UniRule"/>
</dbReference>
<dbReference type="EC" id="2.1.2.9" evidence="2 5"/>
<evidence type="ECO:0000256" key="5">
    <source>
        <dbReference type="HAMAP-Rule" id="MF_00182"/>
    </source>
</evidence>
<dbReference type="InterPro" id="IPR002376">
    <property type="entry name" value="Formyl_transf_N"/>
</dbReference>
<gene>
    <name evidence="5" type="primary">fmt</name>
    <name evidence="8" type="ORF">AMJ87_00900</name>
</gene>
<dbReference type="PANTHER" id="PTHR11138:SF5">
    <property type="entry name" value="METHIONYL-TRNA FORMYLTRANSFERASE, MITOCHONDRIAL"/>
    <property type="match status" value="1"/>
</dbReference>
<dbReference type="InterPro" id="IPR036477">
    <property type="entry name" value="Formyl_transf_N_sf"/>
</dbReference>
<dbReference type="PANTHER" id="PTHR11138">
    <property type="entry name" value="METHIONYL-TRNA FORMYLTRANSFERASE"/>
    <property type="match status" value="1"/>
</dbReference>
<evidence type="ECO:0000259" key="6">
    <source>
        <dbReference type="Pfam" id="PF00551"/>
    </source>
</evidence>
<dbReference type="InterPro" id="IPR011034">
    <property type="entry name" value="Formyl_transferase-like_C_sf"/>
</dbReference>
<comment type="function">
    <text evidence="5">Attaches a formyl group to the free amino group of methionyl-tRNA(fMet). The formyl group appears to play a dual role in the initiator identity of N-formylmethionyl-tRNA by promoting its recognition by IF2 and preventing the misappropriation of this tRNA by the elongation apparatus.</text>
</comment>
<dbReference type="Proteomes" id="UP000051096">
    <property type="component" value="Unassembled WGS sequence"/>
</dbReference>
<dbReference type="InterPro" id="IPR001555">
    <property type="entry name" value="GART_AS"/>
</dbReference>
<dbReference type="SUPFAM" id="SSF53328">
    <property type="entry name" value="Formyltransferase"/>
    <property type="match status" value="1"/>
</dbReference>
<dbReference type="InterPro" id="IPR005794">
    <property type="entry name" value="Fmt"/>
</dbReference>
<keyword evidence="3 5" id="KW-0808">Transferase</keyword>
<dbReference type="AlphaFoldDB" id="A0A0S8GM36"/>
<name>A0A0S8GM36_UNCW3</name>
<dbReference type="CDD" id="cd08704">
    <property type="entry name" value="Met_tRNA_FMT_C"/>
    <property type="match status" value="1"/>
</dbReference>
<comment type="caution">
    <text evidence="8">The sequence shown here is derived from an EMBL/GenBank/DDBJ whole genome shotgun (WGS) entry which is preliminary data.</text>
</comment>
<dbReference type="NCBIfam" id="TIGR00460">
    <property type="entry name" value="fmt"/>
    <property type="match status" value="1"/>
</dbReference>
<feature type="domain" description="Formyl transferase C-terminal" evidence="7">
    <location>
        <begin position="202"/>
        <end position="297"/>
    </location>
</feature>
<dbReference type="InterPro" id="IPR005793">
    <property type="entry name" value="Formyl_trans_C"/>
</dbReference>
<evidence type="ECO:0000313" key="9">
    <source>
        <dbReference type="Proteomes" id="UP000051096"/>
    </source>
</evidence>
<dbReference type="GO" id="GO:0005829">
    <property type="term" value="C:cytosol"/>
    <property type="evidence" value="ECO:0007669"/>
    <property type="project" value="TreeGrafter"/>
</dbReference>
<sequence>MKIVFFGAGDFAFPIAKKIAQDFVLQGVVVTKPRPRGRGRSVTLPEISRWAQEQGIPVFAPDKPDDAHFIESVSGYAPDLFVLSAYGHILGGDVLRIPKYGGVNIHPSLLPQYRGAAPIQRALLAGETKTGVTIIFMDEKVDHGKIVFKQEVAIEPQDNYGSLTARLSSVATEAISNTINSIASGSYKVVEQDHTHATYAPKIKKEEMVIDWRLSTEEIIGLIRALSPKPCARTHFRGRTLKIIAAEPGEKSQEPGTVHVEHKKLYIGTGNGSIVVRTLQPENRAAISGLDFINGFRIREGEAIG</sequence>
<dbReference type="Gene3D" id="3.40.50.12230">
    <property type="match status" value="1"/>
</dbReference>
<reference evidence="8 9" key="1">
    <citation type="journal article" date="2015" name="Microbiome">
        <title>Genomic resolution of linkages in carbon, nitrogen, and sulfur cycling among widespread estuary sediment bacteria.</title>
        <authorList>
            <person name="Baker B.J."/>
            <person name="Lazar C.S."/>
            <person name="Teske A.P."/>
            <person name="Dick G.J."/>
        </authorList>
    </citation>
    <scope>NUCLEOTIDE SEQUENCE [LARGE SCALE GENOMIC DNA]</scope>
    <source>
        <strain evidence="8">SM23_60</strain>
    </source>
</reference>
<comment type="catalytic activity">
    <reaction evidence="5">
        <text>L-methionyl-tRNA(fMet) + (6R)-10-formyltetrahydrofolate = N-formyl-L-methionyl-tRNA(fMet) + (6S)-5,6,7,8-tetrahydrofolate + H(+)</text>
        <dbReference type="Rhea" id="RHEA:24380"/>
        <dbReference type="Rhea" id="RHEA-COMP:9952"/>
        <dbReference type="Rhea" id="RHEA-COMP:9953"/>
        <dbReference type="ChEBI" id="CHEBI:15378"/>
        <dbReference type="ChEBI" id="CHEBI:57453"/>
        <dbReference type="ChEBI" id="CHEBI:78530"/>
        <dbReference type="ChEBI" id="CHEBI:78844"/>
        <dbReference type="ChEBI" id="CHEBI:195366"/>
        <dbReference type="EC" id="2.1.2.9"/>
    </reaction>
</comment>
<dbReference type="Pfam" id="PF02911">
    <property type="entry name" value="Formyl_trans_C"/>
    <property type="match status" value="1"/>
</dbReference>
<dbReference type="InterPro" id="IPR041711">
    <property type="entry name" value="Met-tRNA-FMT_N"/>
</dbReference>
<organism evidence="8 9">
    <name type="scientific">candidate division WOR_3 bacterium SM23_60</name>
    <dbReference type="NCBI Taxonomy" id="1703780"/>
    <lineage>
        <taxon>Bacteria</taxon>
        <taxon>Bacteria division WOR-3</taxon>
    </lineage>
</organism>
<dbReference type="Pfam" id="PF00551">
    <property type="entry name" value="Formyl_trans_N"/>
    <property type="match status" value="1"/>
</dbReference>
<feature type="domain" description="Formyl transferase N-terminal" evidence="6">
    <location>
        <begin position="1"/>
        <end position="178"/>
    </location>
</feature>
<evidence type="ECO:0000259" key="7">
    <source>
        <dbReference type="Pfam" id="PF02911"/>
    </source>
</evidence>